<dbReference type="EMBL" id="CP050804">
    <property type="protein sequence ID" value="QJC22678.1"/>
    <property type="molecule type" value="Genomic_DNA"/>
</dbReference>
<dbReference type="InterPro" id="IPR003148">
    <property type="entry name" value="RCK_N"/>
</dbReference>
<sequence>MGCGRVGSTLAVSLEKRGHSVAIIDSNADAFRRLPPDFNGQQVTGVGFDRDALRQAGIEDAHGFAATSSGDNSNIIAARVVRDTFGVKNVVARIYDPERAGVFNRLGIDTVTPVTWSADQMLRELIATGPHVDYTDSQYGVTLIWVDIDESWYGMEIGDIQRITDSRVAYIGRNGQAFFPQPSTILQDGDDLWLLVQQQRTHAVQRIMNHQVQEDYR</sequence>
<accession>A0A6H2ENM3</accession>
<dbReference type="SUPFAM" id="SSF116726">
    <property type="entry name" value="TrkA C-terminal domain-like"/>
    <property type="match status" value="1"/>
</dbReference>
<organism evidence="3 4">
    <name type="scientific">Arcanobacterium buesumense</name>
    <dbReference type="NCBI Taxonomy" id="2722751"/>
    <lineage>
        <taxon>Bacteria</taxon>
        <taxon>Bacillati</taxon>
        <taxon>Actinomycetota</taxon>
        <taxon>Actinomycetes</taxon>
        <taxon>Actinomycetales</taxon>
        <taxon>Actinomycetaceae</taxon>
        <taxon>Arcanobacterium</taxon>
    </lineage>
</organism>
<dbReference type="AlphaFoldDB" id="A0A6H2ENM3"/>
<feature type="domain" description="RCK C-terminal" evidence="2">
    <location>
        <begin position="129"/>
        <end position="210"/>
    </location>
</feature>
<dbReference type="RefSeq" id="WP_168918599.1">
    <property type="nucleotide sequence ID" value="NZ_CP050804.1"/>
</dbReference>
<dbReference type="SUPFAM" id="SSF51735">
    <property type="entry name" value="NAD(P)-binding Rossmann-fold domains"/>
    <property type="match status" value="1"/>
</dbReference>
<reference evidence="3 4" key="1">
    <citation type="submission" date="2020-03" db="EMBL/GenBank/DDBJ databases">
        <title>Complete genome of Arcanobacterium buesumensis sp. nov. strain 2701.</title>
        <authorList>
            <person name="Borowiak M."/>
            <person name="Alssahen M."/>
            <person name="Laemmler C."/>
            <person name="Malorny B."/>
            <person name="Hassan A."/>
            <person name="Prenger-Berninghoff E."/>
            <person name="Ploetz M."/>
            <person name="Abdulmawjood A."/>
        </authorList>
    </citation>
    <scope>NUCLEOTIDE SEQUENCE [LARGE SCALE GENOMIC DNA]</scope>
    <source>
        <strain evidence="3 4">2701</strain>
    </source>
</reference>
<dbReference type="PROSITE" id="PS51202">
    <property type="entry name" value="RCK_C"/>
    <property type="match status" value="1"/>
</dbReference>
<evidence type="ECO:0000259" key="1">
    <source>
        <dbReference type="PROSITE" id="PS51201"/>
    </source>
</evidence>
<evidence type="ECO:0000313" key="3">
    <source>
        <dbReference type="EMBL" id="QJC22678.1"/>
    </source>
</evidence>
<name>A0A6H2ENM3_9ACTO</name>
<dbReference type="GO" id="GO:0008324">
    <property type="term" value="F:monoatomic cation transmembrane transporter activity"/>
    <property type="evidence" value="ECO:0007669"/>
    <property type="project" value="InterPro"/>
</dbReference>
<dbReference type="PANTHER" id="PTHR43833:SF8">
    <property type="entry name" value="TRK SYSTEM POTASSIUM UPTAKE PROTEIN TRKA"/>
    <property type="match status" value="1"/>
</dbReference>
<dbReference type="Pfam" id="PF02254">
    <property type="entry name" value="TrkA_N"/>
    <property type="match status" value="1"/>
</dbReference>
<dbReference type="KEGG" id="arca:HC352_03700"/>
<gene>
    <name evidence="3" type="ORF">HC352_03700</name>
</gene>
<dbReference type="GO" id="GO:0006813">
    <property type="term" value="P:potassium ion transport"/>
    <property type="evidence" value="ECO:0007669"/>
    <property type="project" value="InterPro"/>
</dbReference>
<dbReference type="PROSITE" id="PS51201">
    <property type="entry name" value="RCK_N"/>
    <property type="match status" value="1"/>
</dbReference>
<dbReference type="Proteomes" id="UP000502298">
    <property type="component" value="Chromosome"/>
</dbReference>
<protein>
    <submittedName>
        <fullName evidence="3">TrkA family potassium uptake protein</fullName>
    </submittedName>
</protein>
<dbReference type="Gene3D" id="3.30.70.1450">
    <property type="entry name" value="Regulator of K+ conductance, C-terminal domain"/>
    <property type="match status" value="1"/>
</dbReference>
<keyword evidence="4" id="KW-1185">Reference proteome</keyword>
<evidence type="ECO:0000259" key="2">
    <source>
        <dbReference type="PROSITE" id="PS51202"/>
    </source>
</evidence>
<dbReference type="Gene3D" id="3.40.50.720">
    <property type="entry name" value="NAD(P)-binding Rossmann-like Domain"/>
    <property type="match status" value="1"/>
</dbReference>
<evidence type="ECO:0000313" key="4">
    <source>
        <dbReference type="Proteomes" id="UP000502298"/>
    </source>
</evidence>
<dbReference type="PANTHER" id="PTHR43833">
    <property type="entry name" value="POTASSIUM CHANNEL PROTEIN 2-RELATED-RELATED"/>
    <property type="match status" value="1"/>
</dbReference>
<proteinExistence type="predicted"/>
<dbReference type="InterPro" id="IPR036721">
    <property type="entry name" value="RCK_C_sf"/>
</dbReference>
<dbReference type="Pfam" id="PF02080">
    <property type="entry name" value="TrkA_C"/>
    <property type="match status" value="1"/>
</dbReference>
<dbReference type="InterPro" id="IPR006037">
    <property type="entry name" value="RCK_C"/>
</dbReference>
<dbReference type="InterPro" id="IPR036291">
    <property type="entry name" value="NAD(P)-bd_dom_sf"/>
</dbReference>
<dbReference type="InterPro" id="IPR050721">
    <property type="entry name" value="Trk_Ktr_HKT_K-transport"/>
</dbReference>
<feature type="domain" description="RCK N-terminal" evidence="1">
    <location>
        <begin position="1"/>
        <end position="112"/>
    </location>
</feature>